<evidence type="ECO:0008006" key="3">
    <source>
        <dbReference type="Google" id="ProtNLM"/>
    </source>
</evidence>
<dbReference type="InterPro" id="IPR009351">
    <property type="entry name" value="AlkZ-like"/>
</dbReference>
<dbReference type="Proteomes" id="UP000604117">
    <property type="component" value="Unassembled WGS sequence"/>
</dbReference>
<evidence type="ECO:0000313" key="1">
    <source>
        <dbReference type="EMBL" id="GIF77213.1"/>
    </source>
</evidence>
<reference evidence="1 2" key="1">
    <citation type="submission" date="2021-01" db="EMBL/GenBank/DDBJ databases">
        <title>Whole genome shotgun sequence of Asanoa siamensis NBRC 107932.</title>
        <authorList>
            <person name="Komaki H."/>
            <person name="Tamura T."/>
        </authorList>
    </citation>
    <scope>NUCLEOTIDE SEQUENCE [LARGE SCALE GENOMIC DNA]</scope>
    <source>
        <strain evidence="1 2">NBRC 107932</strain>
    </source>
</reference>
<name>A0ABQ4D1S6_9ACTN</name>
<organism evidence="1 2">
    <name type="scientific">Asanoa siamensis</name>
    <dbReference type="NCBI Taxonomy" id="926357"/>
    <lineage>
        <taxon>Bacteria</taxon>
        <taxon>Bacillati</taxon>
        <taxon>Actinomycetota</taxon>
        <taxon>Actinomycetes</taxon>
        <taxon>Micromonosporales</taxon>
        <taxon>Micromonosporaceae</taxon>
        <taxon>Asanoa</taxon>
    </lineage>
</organism>
<dbReference type="PANTHER" id="PTHR38479:SF2">
    <property type="entry name" value="WINGED HELIX DNA-BINDING DOMAIN-CONTAINING PROTEIN"/>
    <property type="match status" value="1"/>
</dbReference>
<dbReference type="EMBL" id="BONE01000082">
    <property type="protein sequence ID" value="GIF77213.1"/>
    <property type="molecule type" value="Genomic_DNA"/>
</dbReference>
<sequence>MHAVTWDQVLRWRMRRHHLAGDKATDPVAVARRVVGVHAQVAASAVTATGLRTRSATTLDSLLYEQRTLVRTWAARGTLHLIPADDYPVWVAAMSTRTRETTNSWLRYNNVTAEQLQDILAALPDVLGAEPLTREELADAIITATGHQDLRDRLTQGFGTLLKPAAFRGLLCSGPPRGRNVTFVAPRAWLGGTEQADTDAAIDHLVSDYLGAYGPAAPEEFARWFDLTPARAKKAFKRLDLAEVDLDGETTFLPPEHLADLAGLATRSTSAVALLPAFDPYITGSTRQLEKIGAAGHRSAVSRPQGWISPTLVVDGWVRGVWEPGDDGKPKITTFGTLPATVRKAVTKLSTGG</sequence>
<evidence type="ECO:0000313" key="2">
    <source>
        <dbReference type="Proteomes" id="UP000604117"/>
    </source>
</evidence>
<comment type="caution">
    <text evidence="1">The sequence shown here is derived from an EMBL/GenBank/DDBJ whole genome shotgun (WGS) entry which is preliminary data.</text>
</comment>
<keyword evidence="2" id="KW-1185">Reference proteome</keyword>
<protein>
    <recommendedName>
        <fullName evidence="3">Winged helix DNA-binding domain-containing protein</fullName>
    </recommendedName>
</protein>
<gene>
    <name evidence="1" type="ORF">Asi02nite_67310</name>
</gene>
<dbReference type="PANTHER" id="PTHR38479">
    <property type="entry name" value="LMO0824 PROTEIN"/>
    <property type="match status" value="1"/>
</dbReference>
<proteinExistence type="predicted"/>
<accession>A0ABQ4D1S6</accession>
<dbReference type="RefSeq" id="WP_203718066.1">
    <property type="nucleotide sequence ID" value="NZ_BONE01000082.1"/>
</dbReference>
<dbReference type="Pfam" id="PF06224">
    <property type="entry name" value="AlkZ-like"/>
    <property type="match status" value="1"/>
</dbReference>